<accession>A0A1D8S3F1</accession>
<dbReference type="PATRIC" id="fig|1855411.3.peg.669"/>
<proteinExistence type="predicted"/>
<name>A0A1D8S3F1_9EURY</name>
<evidence type="ECO:0008006" key="4">
    <source>
        <dbReference type="Google" id="ProtNLM"/>
    </source>
</evidence>
<feature type="transmembrane region" description="Helical" evidence="1">
    <location>
        <begin position="120"/>
        <end position="136"/>
    </location>
</feature>
<dbReference type="PANTHER" id="PTHR40700">
    <property type="entry name" value="HYPOTHETICAL MEMBRANE PROTEIN, CONSERVED, DUF63 FAMILY"/>
    <property type="match status" value="1"/>
</dbReference>
<dbReference type="PANTHER" id="PTHR40700:SF1">
    <property type="entry name" value="DUF63 DOMAIN-CONTAINING PROTEIN"/>
    <property type="match status" value="1"/>
</dbReference>
<feature type="transmembrane region" description="Helical" evidence="1">
    <location>
        <begin position="12"/>
        <end position="30"/>
    </location>
</feature>
<evidence type="ECO:0000256" key="1">
    <source>
        <dbReference type="SAM" id="Phobius"/>
    </source>
</evidence>
<feature type="transmembrane region" description="Helical" evidence="1">
    <location>
        <begin position="91"/>
        <end position="108"/>
    </location>
</feature>
<feature type="transmembrane region" description="Helical" evidence="1">
    <location>
        <begin position="347"/>
        <end position="364"/>
    </location>
</feature>
<protein>
    <recommendedName>
        <fullName evidence="4">DUF63 family protein</fullName>
    </recommendedName>
</protein>
<evidence type="ECO:0000313" key="3">
    <source>
        <dbReference type="Proteomes" id="UP000185608"/>
    </source>
</evidence>
<feature type="transmembrane region" description="Helical" evidence="1">
    <location>
        <begin position="256"/>
        <end position="277"/>
    </location>
</feature>
<reference evidence="2 3" key="1">
    <citation type="submission" date="2016-06" db="EMBL/GenBank/DDBJ databases">
        <title>Discovery of anaerobic lithoheterotrophic haloarchaeon capable of sulfur respiration by hydrogen and formate.</title>
        <authorList>
            <person name="Sorokin D.Y."/>
            <person name="Kublanov I.V."/>
            <person name="Roman P."/>
            <person name="Sinninghe Damste J.S."/>
            <person name="Golyshin P.N."/>
            <person name="Rojo D."/>
            <person name="Ciordia S."/>
            <person name="Mena Md.C."/>
            <person name="Ferrer M."/>
            <person name="Smedile F."/>
            <person name="Messina E."/>
            <person name="La Cono V."/>
            <person name="Yakimov M.M."/>
        </authorList>
    </citation>
    <scope>NUCLEOTIDE SEQUENCE [LARGE SCALE GENOMIC DNA]</scope>
    <source>
        <strain evidence="2 3">HTSR1</strain>
    </source>
</reference>
<sequence>MAFPSTRIERLWTGAVGTILAVLVGGSVLFPERVYGGFVWQYFWGPVAADAHGAQAAAYNGGDPIFFDSVAGAAGVAGPIAYPGYTIVSEIGYAITLLVALAGIVFLLDRLDFEERPQLIYPLLPFMLFGGALRVVEDAHDTLAVGAGLIEFPLIALFISPFIYVTVFVLAMAALLVSLRLRNQGHADSFEWPLFGFGSGMLVLALAYLLYLSATQPQVEFHPAFTILTMGGAILIAVLGWWALRKYVPAVADGTPVLGAVILWAHAVDGVANVLGIDWGAELGLAADMVPKHPANRAIIDLTVAVVPEGITAVIGVAWGFLLVKIVAATIVTWLFDEQMITEGPRFSTLLLIAVVAVGLGPGVRDMLRATFGV</sequence>
<keyword evidence="1" id="KW-0812">Transmembrane</keyword>
<dbReference type="Proteomes" id="UP000185608">
    <property type="component" value="Chromosome"/>
</dbReference>
<feature type="transmembrane region" description="Helical" evidence="1">
    <location>
        <begin position="190"/>
        <end position="211"/>
    </location>
</feature>
<organism evidence="2 3">
    <name type="scientific">Halodesulfurarchaeum formicicum</name>
    <dbReference type="NCBI Taxonomy" id="1873524"/>
    <lineage>
        <taxon>Archaea</taxon>
        <taxon>Methanobacteriati</taxon>
        <taxon>Methanobacteriota</taxon>
        <taxon>Stenosarchaea group</taxon>
        <taxon>Halobacteria</taxon>
        <taxon>Halobacteriales</taxon>
        <taxon>Halobacteriaceae</taxon>
        <taxon>Halodesulfurarchaeum</taxon>
    </lineage>
</organism>
<dbReference type="EMBL" id="CP016070">
    <property type="protein sequence ID" value="AOW79861.1"/>
    <property type="molecule type" value="Genomic_DNA"/>
</dbReference>
<dbReference type="GeneID" id="29828682"/>
<dbReference type="KEGG" id="halh:HTSR_0669"/>
<keyword evidence="1" id="KW-0472">Membrane</keyword>
<feature type="transmembrane region" description="Helical" evidence="1">
    <location>
        <begin position="223"/>
        <end position="244"/>
    </location>
</feature>
<feature type="transmembrane region" description="Helical" evidence="1">
    <location>
        <begin position="311"/>
        <end position="335"/>
    </location>
</feature>
<dbReference type="AlphaFoldDB" id="A0A1D8S3F1"/>
<dbReference type="Pfam" id="PF01889">
    <property type="entry name" value="DUF63"/>
    <property type="match status" value="1"/>
</dbReference>
<gene>
    <name evidence="2" type="ORF">HTSR_0669</name>
</gene>
<dbReference type="STRING" id="1873524.HSR6_0695"/>
<dbReference type="InterPro" id="IPR002749">
    <property type="entry name" value="DUF63"/>
</dbReference>
<keyword evidence="1" id="KW-1133">Transmembrane helix</keyword>
<feature type="transmembrane region" description="Helical" evidence="1">
    <location>
        <begin position="156"/>
        <end position="178"/>
    </location>
</feature>
<dbReference type="RefSeq" id="WP_070364600.1">
    <property type="nucleotide sequence ID" value="NZ_CP016070.1"/>
</dbReference>
<evidence type="ECO:0000313" key="2">
    <source>
        <dbReference type="EMBL" id="AOW79861.1"/>
    </source>
</evidence>